<keyword evidence="2" id="KW-0812">Transmembrane</keyword>
<feature type="transmembrane region" description="Helical" evidence="2">
    <location>
        <begin position="432"/>
        <end position="457"/>
    </location>
</feature>
<evidence type="ECO:0000256" key="1">
    <source>
        <dbReference type="SAM" id="MobiDB-lite"/>
    </source>
</evidence>
<feature type="transmembrane region" description="Helical" evidence="2">
    <location>
        <begin position="268"/>
        <end position="296"/>
    </location>
</feature>
<keyword evidence="2" id="KW-1133">Transmembrane helix</keyword>
<feature type="transmembrane region" description="Helical" evidence="2">
    <location>
        <begin position="382"/>
        <end position="402"/>
    </location>
</feature>
<evidence type="ECO:0000313" key="4">
    <source>
        <dbReference type="Proteomes" id="UP000659654"/>
    </source>
</evidence>
<reference evidence="3" key="1">
    <citation type="submission" date="2020-09" db="EMBL/GenBank/DDBJ databases">
        <authorList>
            <person name="Kikuchi T."/>
        </authorList>
    </citation>
    <scope>NUCLEOTIDE SEQUENCE</scope>
    <source>
        <strain evidence="3">Ka4C1</strain>
    </source>
</reference>
<dbReference type="AlphaFoldDB" id="A0A811KWJ8"/>
<proteinExistence type="predicted"/>
<dbReference type="EMBL" id="CAJFCV020000003">
    <property type="protein sequence ID" value="CAG9106102.1"/>
    <property type="molecule type" value="Genomic_DNA"/>
</dbReference>
<comment type="caution">
    <text evidence="3">The sequence shown here is derived from an EMBL/GenBank/DDBJ whole genome shotgun (WGS) entry which is preliminary data.</text>
</comment>
<dbReference type="Proteomes" id="UP000582659">
    <property type="component" value="Unassembled WGS sequence"/>
</dbReference>
<evidence type="ECO:0000313" key="3">
    <source>
        <dbReference type="EMBL" id="CAD5220195.1"/>
    </source>
</evidence>
<feature type="region of interest" description="Disordered" evidence="1">
    <location>
        <begin position="1"/>
        <end position="31"/>
    </location>
</feature>
<feature type="compositionally biased region" description="Basic and acidic residues" evidence="1">
    <location>
        <begin position="20"/>
        <end position="31"/>
    </location>
</feature>
<feature type="compositionally biased region" description="Polar residues" evidence="1">
    <location>
        <begin position="1"/>
        <end position="17"/>
    </location>
</feature>
<dbReference type="Proteomes" id="UP000659654">
    <property type="component" value="Unassembled WGS sequence"/>
</dbReference>
<keyword evidence="4" id="KW-1185">Reference proteome</keyword>
<sequence>MPQHSTAHSQPVWTTTVDYRPPEVGRDQDERPVSRQNFYYNNMRYQNDGANEVYVEDEAMRENRRRFQRAFDEDSDYVDGRTNISIPRPKIYGRSRADTPDDFNFLEDRQLNEYAAVSKKRASYRPSSSCYRPNIWSVLNVIQIFIAILLLIFAFFRFFRIFGRPNGNILLDFIKAEDYAQSNQDGTEIISIKLGASLFVPCCLQLISGFSGVWPGQPRSNYGCLIVHVIFSMFAIVYWFEPITYAALELNLRNVQLENNISSLTYHILLVLLVLTALMVLVVTSLSMCNAILVLSEPCNIVHSPVDVHLGMASVILSIVCSALGVYVSASTLTSVTEWAVPSVRNIAALYGFGLRELIICSYITLATGLCSASTMIQQRNLRLAALVLQIISLFLIFGHMITADRITAVTHNMKTMFSVGLNRPIGPESLLLLYTFISILTVLIVAHTISTILALCKNFSDPLTSSNMYSQQLDEGQEHSAYHANI</sequence>
<feature type="transmembrane region" description="Helical" evidence="2">
    <location>
        <begin position="135"/>
        <end position="156"/>
    </location>
</feature>
<name>A0A811KWJ8_BURXY</name>
<accession>A0A811KWJ8</accession>
<feature type="transmembrane region" description="Helical" evidence="2">
    <location>
        <begin position="225"/>
        <end position="248"/>
    </location>
</feature>
<feature type="transmembrane region" description="Helical" evidence="2">
    <location>
        <begin position="308"/>
        <end position="328"/>
    </location>
</feature>
<dbReference type="EMBL" id="CAJFDI010000003">
    <property type="protein sequence ID" value="CAD5220195.1"/>
    <property type="molecule type" value="Genomic_DNA"/>
</dbReference>
<gene>
    <name evidence="3" type="ORF">BXYJ_LOCUS6057</name>
</gene>
<protein>
    <submittedName>
        <fullName evidence="3">(pine wood nematode) hypothetical protein</fullName>
    </submittedName>
</protein>
<organism evidence="3 4">
    <name type="scientific">Bursaphelenchus xylophilus</name>
    <name type="common">Pinewood nematode worm</name>
    <name type="synonym">Aphelenchoides xylophilus</name>
    <dbReference type="NCBI Taxonomy" id="6326"/>
    <lineage>
        <taxon>Eukaryota</taxon>
        <taxon>Metazoa</taxon>
        <taxon>Ecdysozoa</taxon>
        <taxon>Nematoda</taxon>
        <taxon>Chromadorea</taxon>
        <taxon>Rhabditida</taxon>
        <taxon>Tylenchina</taxon>
        <taxon>Tylenchomorpha</taxon>
        <taxon>Aphelenchoidea</taxon>
        <taxon>Aphelenchoididae</taxon>
        <taxon>Bursaphelenchus</taxon>
    </lineage>
</organism>
<feature type="transmembrane region" description="Helical" evidence="2">
    <location>
        <begin position="348"/>
        <end position="370"/>
    </location>
</feature>
<keyword evidence="2" id="KW-0472">Membrane</keyword>
<evidence type="ECO:0000256" key="2">
    <source>
        <dbReference type="SAM" id="Phobius"/>
    </source>
</evidence>
<dbReference type="OrthoDB" id="5877029at2759"/>